<keyword evidence="3" id="KW-1185">Reference proteome</keyword>
<dbReference type="InterPro" id="IPR043129">
    <property type="entry name" value="ATPase_NBD"/>
</dbReference>
<accession>A0ABY5J5A3</accession>
<dbReference type="SUPFAM" id="SSF53067">
    <property type="entry name" value="Actin-like ATPase domain"/>
    <property type="match status" value="1"/>
</dbReference>
<dbReference type="Pfam" id="PF00480">
    <property type="entry name" value="ROK"/>
    <property type="match status" value="1"/>
</dbReference>
<evidence type="ECO:0000313" key="2">
    <source>
        <dbReference type="EMBL" id="UUD37297.1"/>
    </source>
</evidence>
<gene>
    <name evidence="2" type="ORF">NPA09_01855</name>
</gene>
<dbReference type="EMBL" id="CP101808">
    <property type="protein sequence ID" value="UUD37297.1"/>
    <property type="molecule type" value="Genomic_DNA"/>
</dbReference>
<dbReference type="CDD" id="cd23763">
    <property type="entry name" value="ASKHA_ATPase_ROK"/>
    <property type="match status" value="1"/>
</dbReference>
<reference evidence="2" key="1">
    <citation type="submission" date="2022-07" db="EMBL/GenBank/DDBJ databases">
        <title>Complete genome of Mycoplasma equigenitalium type strain T37.</title>
        <authorList>
            <person name="Spergser J."/>
        </authorList>
    </citation>
    <scope>NUCLEOTIDE SEQUENCE</scope>
    <source>
        <strain evidence="2">T37</strain>
    </source>
</reference>
<dbReference type="InterPro" id="IPR000600">
    <property type="entry name" value="ROK"/>
</dbReference>
<dbReference type="RefSeq" id="WP_256541859.1">
    <property type="nucleotide sequence ID" value="NZ_CP101808.1"/>
</dbReference>
<dbReference type="Gene3D" id="3.30.420.40">
    <property type="match status" value="2"/>
</dbReference>
<dbReference type="PANTHER" id="PTHR18964:SF149">
    <property type="entry name" value="BIFUNCTIONAL UDP-N-ACETYLGLUCOSAMINE 2-EPIMERASE_N-ACETYLMANNOSAMINE KINASE"/>
    <property type="match status" value="1"/>
</dbReference>
<proteinExistence type="inferred from homology"/>
<name>A0ABY5J5A3_9BACT</name>
<evidence type="ECO:0000256" key="1">
    <source>
        <dbReference type="ARBA" id="ARBA00006479"/>
    </source>
</evidence>
<protein>
    <submittedName>
        <fullName evidence="2">ROK family protein</fullName>
    </submittedName>
</protein>
<comment type="similarity">
    <text evidence="1">Belongs to the ROK (NagC/XylR) family.</text>
</comment>
<organism evidence="2 3">
    <name type="scientific">Mycoplasmopsis equigenitalium</name>
    <dbReference type="NCBI Taxonomy" id="114883"/>
    <lineage>
        <taxon>Bacteria</taxon>
        <taxon>Bacillati</taxon>
        <taxon>Mycoplasmatota</taxon>
        <taxon>Mycoplasmoidales</taxon>
        <taxon>Metamycoplasmataceae</taxon>
        <taxon>Mycoplasmopsis</taxon>
    </lineage>
</organism>
<dbReference type="PANTHER" id="PTHR18964">
    <property type="entry name" value="ROK (REPRESSOR, ORF, KINASE) FAMILY"/>
    <property type="match status" value="1"/>
</dbReference>
<dbReference type="Proteomes" id="UP001059576">
    <property type="component" value="Chromosome"/>
</dbReference>
<evidence type="ECO:0000313" key="3">
    <source>
        <dbReference type="Proteomes" id="UP001059576"/>
    </source>
</evidence>
<sequence length="299" mass="33632">MTNKNLKFAAVDIGGTNVRFATFDNKEKIKEKVKFDVDAKDYTKTLDKIIELINKHEIDAIGMDFPGPADYKKGVVLSAPNLISWNGHNLKDYLLKNCKRLQKVECDNDANVMALANHYHFRRNENDVTQFFTLSTGLGAGLIINNKIFSGAYGMGQEIARAPWGSVYDEKTYHLLPYSVELYASGTGLSLRSKTKGKNWSAKDVFMNYEKDSVAKQVIDEGIDSLARTISSCMALLNPNLFVFGGSVARFNHWFVEKAIEKARVITDPNHFTGVEFKFEELGDNSALYGLYLLIKHSF</sequence>